<evidence type="ECO:0000259" key="3">
    <source>
        <dbReference type="Pfam" id="PF10708"/>
    </source>
</evidence>
<protein>
    <submittedName>
        <fullName evidence="4">DUF2510 domain-containing protein</fullName>
    </submittedName>
</protein>
<feature type="transmembrane region" description="Helical" evidence="2">
    <location>
        <begin position="145"/>
        <end position="163"/>
    </location>
</feature>
<evidence type="ECO:0000256" key="1">
    <source>
        <dbReference type="SAM" id="MobiDB-lite"/>
    </source>
</evidence>
<name>A0ABT6WBJ5_9ACTN</name>
<reference evidence="4 5" key="1">
    <citation type="submission" date="2023-05" db="EMBL/GenBank/DDBJ databases">
        <title>Actinoplanes sp. NEAU-A12 genome sequencing.</title>
        <authorList>
            <person name="Wang Z.-S."/>
        </authorList>
    </citation>
    <scope>NUCLEOTIDE SEQUENCE [LARGE SCALE GENOMIC DNA]</scope>
    <source>
        <strain evidence="4 5">NEAU-A12</strain>
    </source>
</reference>
<dbReference type="InterPro" id="IPR018929">
    <property type="entry name" value="DUF2510"/>
</dbReference>
<evidence type="ECO:0000313" key="5">
    <source>
        <dbReference type="Proteomes" id="UP001241758"/>
    </source>
</evidence>
<sequence length="164" mass="16897">MTQPAGWYADPSGLPAQRWWDGRHWTDHIQPGGTPMPPPNGYFPPIPPSGPAAPGPHTVAPDNPETTQLYATQPAGQQHGGLPVLPESPPAAAAPHPEVPTVPYTMQPVDAVSRQLGFTAAQIPAAPAETPPPAAPGWRRTAGPAALALIAAIVLALVAIILLG</sequence>
<keyword evidence="2" id="KW-0812">Transmembrane</keyword>
<feature type="compositionally biased region" description="Pro residues" evidence="1">
    <location>
        <begin position="34"/>
        <end position="54"/>
    </location>
</feature>
<dbReference type="Proteomes" id="UP001241758">
    <property type="component" value="Unassembled WGS sequence"/>
</dbReference>
<feature type="domain" description="DUF2510" evidence="3">
    <location>
        <begin position="5"/>
        <end position="37"/>
    </location>
</feature>
<dbReference type="RefSeq" id="WP_282756276.1">
    <property type="nucleotide sequence ID" value="NZ_JASCTH010000001.1"/>
</dbReference>
<feature type="compositionally biased region" description="Polar residues" evidence="1">
    <location>
        <begin position="64"/>
        <end position="76"/>
    </location>
</feature>
<comment type="caution">
    <text evidence="4">The sequence shown here is derived from an EMBL/GenBank/DDBJ whole genome shotgun (WGS) entry which is preliminary data.</text>
</comment>
<keyword evidence="2" id="KW-0472">Membrane</keyword>
<proteinExistence type="predicted"/>
<evidence type="ECO:0000256" key="2">
    <source>
        <dbReference type="SAM" id="Phobius"/>
    </source>
</evidence>
<gene>
    <name evidence="4" type="ORF">QLQ12_00470</name>
</gene>
<organism evidence="4 5">
    <name type="scientific">Actinoplanes sandaracinus</name>
    <dbReference type="NCBI Taxonomy" id="3045177"/>
    <lineage>
        <taxon>Bacteria</taxon>
        <taxon>Bacillati</taxon>
        <taxon>Actinomycetota</taxon>
        <taxon>Actinomycetes</taxon>
        <taxon>Micromonosporales</taxon>
        <taxon>Micromonosporaceae</taxon>
        <taxon>Actinoplanes</taxon>
    </lineage>
</organism>
<accession>A0ABT6WBJ5</accession>
<dbReference type="EMBL" id="JASCTH010000001">
    <property type="protein sequence ID" value="MDI6097081.1"/>
    <property type="molecule type" value="Genomic_DNA"/>
</dbReference>
<evidence type="ECO:0000313" key="4">
    <source>
        <dbReference type="EMBL" id="MDI6097081.1"/>
    </source>
</evidence>
<dbReference type="Pfam" id="PF10708">
    <property type="entry name" value="DUF2510"/>
    <property type="match status" value="1"/>
</dbReference>
<feature type="region of interest" description="Disordered" evidence="1">
    <location>
        <begin position="31"/>
        <end position="94"/>
    </location>
</feature>
<keyword evidence="5" id="KW-1185">Reference proteome</keyword>
<keyword evidence="2" id="KW-1133">Transmembrane helix</keyword>